<keyword evidence="13" id="KW-1185">Reference proteome</keyword>
<accession>A0AA86TFR1</accession>
<evidence type="ECO:0000256" key="8">
    <source>
        <dbReference type="PIRSR" id="PIRSR001589-1"/>
    </source>
</evidence>
<dbReference type="PROSITE" id="PS51278">
    <property type="entry name" value="GATASE_TYPE_2"/>
    <property type="match status" value="1"/>
</dbReference>
<feature type="binding site" evidence="9">
    <location>
        <position position="100"/>
    </location>
    <ligand>
        <name>L-glutamine</name>
        <dbReference type="ChEBI" id="CHEBI:58359"/>
    </ligand>
</feature>
<dbReference type="CDD" id="cd00712">
    <property type="entry name" value="AsnB"/>
    <property type="match status" value="1"/>
</dbReference>
<evidence type="ECO:0000256" key="3">
    <source>
        <dbReference type="ARBA" id="ARBA00012737"/>
    </source>
</evidence>
<dbReference type="AlphaFoldDB" id="A0AA86TFR1"/>
<dbReference type="GO" id="GO:0005524">
    <property type="term" value="F:ATP binding"/>
    <property type="evidence" value="ECO:0007669"/>
    <property type="project" value="UniProtKB-KW"/>
</dbReference>
<comment type="similarity">
    <text evidence="2">Belongs to the asparagine synthetase family.</text>
</comment>
<evidence type="ECO:0000256" key="4">
    <source>
        <dbReference type="ARBA" id="ARBA00022741"/>
    </source>
</evidence>
<sequence>MCGIAGIAYRDSRQPVDEHRLRRMTDLVRHRGPDGEGFHLSPGVGLGFRRLSIIDLKRGDQPISNEDETVTLVCNGEIYNYLELRERLLAAGHRFRTDSDAEAIVHLYEDYGYRCVEFLRGMFAFALWDSRHRRLLLARDRFGIKPLSYAVTGDALFFGSEIKSILAGGAMERTVHAHAMQELFAVGFISAPHTLLRGVLRLPPAHFLLYQAGTFTVQRYWDLDFPAQGQAVPQRREEEWAEAVQAKLDESVRFHLRSDVPVGAYLSSGLDSSGVAAVMSRQVGRPIQTFSVSFDDPRFDEIGSTRILSDLHPDRFRKSVTACGIKDFDLWPKAIWHREDPSLSGGIIPHLLLAQRASQEVKVVLAGEGADEVFGGYAWYRVEKLLQPFLHLPSGLRRLVSRIPALRRLWSRSCRALGAPAAMSRSRYLQVIDNATDAVDPRLFSEALRAQWHQEGESSWSPDLPSQFERWARFSRLQYFDLNLRLSDYITRSLDAASMAHGLEVRVPFLDHEFVELCSQIPPHLKLRQLTEKYILRRALNGLLPKEIAYRKKRGLAAPDWPWDRSMPSFVQDALSERELRTRGHFEPRAVRELLARQQAGAGDHGRELIGVLGVQLWDEWFLRGAKAD</sequence>
<organism evidence="12 13">
    <name type="scientific">Nitrospira tepida</name>
    <dbReference type="NCBI Taxonomy" id="2973512"/>
    <lineage>
        <taxon>Bacteria</taxon>
        <taxon>Pseudomonadati</taxon>
        <taxon>Nitrospirota</taxon>
        <taxon>Nitrospiria</taxon>
        <taxon>Nitrospirales</taxon>
        <taxon>Nitrospiraceae</taxon>
        <taxon>Nitrospira</taxon>
    </lineage>
</organism>
<evidence type="ECO:0000256" key="7">
    <source>
        <dbReference type="ARBA" id="ARBA00048741"/>
    </source>
</evidence>
<name>A0AA86TFR1_9BACT</name>
<feature type="site" description="Important for beta-aspartyl-AMP intermediate formation" evidence="10">
    <location>
        <position position="368"/>
    </location>
</feature>
<evidence type="ECO:0000256" key="2">
    <source>
        <dbReference type="ARBA" id="ARBA00005752"/>
    </source>
</evidence>
<dbReference type="Proteomes" id="UP001179121">
    <property type="component" value="Chromosome"/>
</dbReference>
<evidence type="ECO:0000259" key="11">
    <source>
        <dbReference type="PROSITE" id="PS51278"/>
    </source>
</evidence>
<feature type="binding site" evidence="9">
    <location>
        <position position="292"/>
    </location>
    <ligand>
        <name>ATP</name>
        <dbReference type="ChEBI" id="CHEBI:30616"/>
    </ligand>
</feature>
<dbReference type="Pfam" id="PF13537">
    <property type="entry name" value="GATase_7"/>
    <property type="match status" value="1"/>
</dbReference>
<dbReference type="SUPFAM" id="SSF52402">
    <property type="entry name" value="Adenine nucleotide alpha hydrolases-like"/>
    <property type="match status" value="1"/>
</dbReference>
<evidence type="ECO:0000313" key="12">
    <source>
        <dbReference type="EMBL" id="CAI4033994.1"/>
    </source>
</evidence>
<dbReference type="Gene3D" id="3.60.20.10">
    <property type="entry name" value="Glutamine Phosphoribosylpyrophosphate, subunit 1, domain 1"/>
    <property type="match status" value="1"/>
</dbReference>
<dbReference type="RefSeq" id="WP_289271415.1">
    <property type="nucleotide sequence ID" value="NZ_OX365700.1"/>
</dbReference>
<dbReference type="InterPro" id="IPR051786">
    <property type="entry name" value="ASN_synthetase/amidase"/>
</dbReference>
<dbReference type="InterPro" id="IPR001962">
    <property type="entry name" value="Asn_synthase"/>
</dbReference>
<dbReference type="GO" id="GO:0006529">
    <property type="term" value="P:asparagine biosynthetic process"/>
    <property type="evidence" value="ECO:0007669"/>
    <property type="project" value="UniProtKB-KW"/>
</dbReference>
<dbReference type="KEGG" id="nti:DNFV4_04436"/>
<comment type="catalytic activity">
    <reaction evidence="7">
        <text>L-aspartate + L-glutamine + ATP + H2O = L-asparagine + L-glutamate + AMP + diphosphate + H(+)</text>
        <dbReference type="Rhea" id="RHEA:12228"/>
        <dbReference type="ChEBI" id="CHEBI:15377"/>
        <dbReference type="ChEBI" id="CHEBI:15378"/>
        <dbReference type="ChEBI" id="CHEBI:29985"/>
        <dbReference type="ChEBI" id="CHEBI:29991"/>
        <dbReference type="ChEBI" id="CHEBI:30616"/>
        <dbReference type="ChEBI" id="CHEBI:33019"/>
        <dbReference type="ChEBI" id="CHEBI:58048"/>
        <dbReference type="ChEBI" id="CHEBI:58359"/>
        <dbReference type="ChEBI" id="CHEBI:456215"/>
        <dbReference type="EC" id="6.3.5.4"/>
    </reaction>
</comment>
<dbReference type="InterPro" id="IPR014729">
    <property type="entry name" value="Rossmann-like_a/b/a_fold"/>
</dbReference>
<dbReference type="PANTHER" id="PTHR43284:SF1">
    <property type="entry name" value="ASPARAGINE SYNTHETASE"/>
    <property type="match status" value="1"/>
</dbReference>
<dbReference type="PIRSF" id="PIRSF001589">
    <property type="entry name" value="Asn_synthetase_glu-h"/>
    <property type="match status" value="1"/>
</dbReference>
<keyword evidence="5 9" id="KW-0067">ATP-binding</keyword>
<proteinExistence type="inferred from homology"/>
<reference evidence="12" key="1">
    <citation type="submission" date="2022-10" db="EMBL/GenBank/DDBJ databases">
        <authorList>
            <person name="Koch H."/>
        </authorList>
    </citation>
    <scope>NUCLEOTIDE SEQUENCE</scope>
    <source>
        <strain evidence="12">DNF</strain>
    </source>
</reference>
<evidence type="ECO:0000256" key="5">
    <source>
        <dbReference type="ARBA" id="ARBA00022840"/>
    </source>
</evidence>
<evidence type="ECO:0000256" key="1">
    <source>
        <dbReference type="ARBA" id="ARBA00005187"/>
    </source>
</evidence>
<dbReference type="NCBIfam" id="TIGR01536">
    <property type="entry name" value="asn_synth_AEB"/>
    <property type="match status" value="1"/>
</dbReference>
<dbReference type="CDD" id="cd01991">
    <property type="entry name" value="Asn_synthase_B_C"/>
    <property type="match status" value="1"/>
</dbReference>
<dbReference type="InterPro" id="IPR033738">
    <property type="entry name" value="AsnB_N"/>
</dbReference>
<evidence type="ECO:0000256" key="10">
    <source>
        <dbReference type="PIRSR" id="PIRSR001589-3"/>
    </source>
</evidence>
<evidence type="ECO:0000256" key="9">
    <source>
        <dbReference type="PIRSR" id="PIRSR001589-2"/>
    </source>
</evidence>
<dbReference type="SUPFAM" id="SSF56235">
    <property type="entry name" value="N-terminal nucleophile aminohydrolases (Ntn hydrolases)"/>
    <property type="match status" value="1"/>
</dbReference>
<keyword evidence="8" id="KW-0061">Asparagine biosynthesis</keyword>
<evidence type="ECO:0000313" key="13">
    <source>
        <dbReference type="Proteomes" id="UP001179121"/>
    </source>
</evidence>
<feature type="domain" description="Glutamine amidotransferase type-2" evidence="11">
    <location>
        <begin position="2"/>
        <end position="213"/>
    </location>
</feature>
<dbReference type="Gene3D" id="3.40.50.620">
    <property type="entry name" value="HUPs"/>
    <property type="match status" value="1"/>
</dbReference>
<keyword evidence="8" id="KW-0028">Amino-acid biosynthesis</keyword>
<keyword evidence="6 8" id="KW-0315">Glutamine amidotransferase</keyword>
<dbReference type="Pfam" id="PF00733">
    <property type="entry name" value="Asn_synthase"/>
    <property type="match status" value="1"/>
</dbReference>
<comment type="pathway">
    <text evidence="1">Amino-acid biosynthesis; L-asparagine biosynthesis; L-asparagine from L-aspartate (L-Gln route): step 1/1.</text>
</comment>
<evidence type="ECO:0000256" key="6">
    <source>
        <dbReference type="ARBA" id="ARBA00022962"/>
    </source>
</evidence>
<dbReference type="PANTHER" id="PTHR43284">
    <property type="entry name" value="ASPARAGINE SYNTHETASE (GLUTAMINE-HYDROLYZING)"/>
    <property type="match status" value="1"/>
</dbReference>
<dbReference type="EMBL" id="OX365700">
    <property type="protein sequence ID" value="CAI4033994.1"/>
    <property type="molecule type" value="Genomic_DNA"/>
</dbReference>
<dbReference type="InterPro" id="IPR006426">
    <property type="entry name" value="Asn_synth_AEB"/>
</dbReference>
<dbReference type="GO" id="GO:0004066">
    <property type="term" value="F:asparagine synthase (glutamine-hydrolyzing) activity"/>
    <property type="evidence" value="ECO:0007669"/>
    <property type="project" value="UniProtKB-EC"/>
</dbReference>
<gene>
    <name evidence="12" type="ORF">DNFV4_04436</name>
</gene>
<protein>
    <recommendedName>
        <fullName evidence="3">asparagine synthase (glutamine-hydrolyzing)</fullName>
        <ecNumber evidence="3">6.3.5.4</ecNumber>
    </recommendedName>
</protein>
<dbReference type="InterPro" id="IPR029055">
    <property type="entry name" value="Ntn_hydrolases_N"/>
</dbReference>
<keyword evidence="4 9" id="KW-0547">Nucleotide-binding</keyword>
<dbReference type="GO" id="GO:0005829">
    <property type="term" value="C:cytosol"/>
    <property type="evidence" value="ECO:0007669"/>
    <property type="project" value="TreeGrafter"/>
</dbReference>
<feature type="active site" description="For GATase activity" evidence="8">
    <location>
        <position position="2"/>
    </location>
</feature>
<dbReference type="InterPro" id="IPR017932">
    <property type="entry name" value="GATase_2_dom"/>
</dbReference>
<dbReference type="EC" id="6.3.5.4" evidence="3"/>